<feature type="region of interest" description="Disordered" evidence="1">
    <location>
        <begin position="1"/>
        <end position="37"/>
    </location>
</feature>
<dbReference type="EMBL" id="JAHDVG010000486">
    <property type="protein sequence ID" value="KAH1168110.1"/>
    <property type="molecule type" value="Genomic_DNA"/>
</dbReference>
<keyword evidence="3" id="KW-1185">Reference proteome</keyword>
<evidence type="ECO:0000256" key="1">
    <source>
        <dbReference type="SAM" id="MobiDB-lite"/>
    </source>
</evidence>
<accession>A0A9D3WW68</accession>
<proteinExistence type="predicted"/>
<organism evidence="2 3">
    <name type="scientific">Mauremys mutica</name>
    <name type="common">yellowpond turtle</name>
    <dbReference type="NCBI Taxonomy" id="74926"/>
    <lineage>
        <taxon>Eukaryota</taxon>
        <taxon>Metazoa</taxon>
        <taxon>Chordata</taxon>
        <taxon>Craniata</taxon>
        <taxon>Vertebrata</taxon>
        <taxon>Euteleostomi</taxon>
        <taxon>Archelosauria</taxon>
        <taxon>Testudinata</taxon>
        <taxon>Testudines</taxon>
        <taxon>Cryptodira</taxon>
        <taxon>Durocryptodira</taxon>
        <taxon>Testudinoidea</taxon>
        <taxon>Geoemydidae</taxon>
        <taxon>Geoemydinae</taxon>
        <taxon>Mauremys</taxon>
    </lineage>
</organism>
<reference evidence="2" key="1">
    <citation type="submission" date="2021-09" db="EMBL/GenBank/DDBJ databases">
        <title>The genome of Mauremys mutica provides insights into the evolution of semi-aquatic lifestyle.</title>
        <authorList>
            <person name="Gong S."/>
            <person name="Gao Y."/>
        </authorList>
    </citation>
    <scope>NUCLEOTIDE SEQUENCE</scope>
    <source>
        <strain evidence="2">MM-2020</strain>
        <tissue evidence="2">Muscle</tissue>
    </source>
</reference>
<sequence length="105" mass="11538">MNLCRRYSPPHTNTCPPLGYNGRGGGSPIYSRGSPMQRTSSAEIQAVPQAWIKVSSWCIWKAKSFYSEFQVSLPNVSPRGNESGSSVQTPLPLVVTLTNQKPTRI</sequence>
<comment type="caution">
    <text evidence="2">The sequence shown here is derived from an EMBL/GenBank/DDBJ whole genome shotgun (WGS) entry which is preliminary data.</text>
</comment>
<name>A0A9D3WW68_9SAUR</name>
<gene>
    <name evidence="2" type="ORF">KIL84_003593</name>
</gene>
<evidence type="ECO:0000313" key="3">
    <source>
        <dbReference type="Proteomes" id="UP000827986"/>
    </source>
</evidence>
<protein>
    <submittedName>
        <fullName evidence="2">Uncharacterized protein</fullName>
    </submittedName>
</protein>
<dbReference type="AlphaFoldDB" id="A0A9D3WW68"/>
<evidence type="ECO:0000313" key="2">
    <source>
        <dbReference type="EMBL" id="KAH1168110.1"/>
    </source>
</evidence>
<dbReference type="Proteomes" id="UP000827986">
    <property type="component" value="Unassembled WGS sequence"/>
</dbReference>